<evidence type="ECO:0000313" key="2">
    <source>
        <dbReference type="Proteomes" id="UP000789831"/>
    </source>
</evidence>
<dbReference type="AlphaFoldDB" id="A0A9N9H3X9"/>
<organism evidence="1 2">
    <name type="scientific">Ambispora gerdemannii</name>
    <dbReference type="NCBI Taxonomy" id="144530"/>
    <lineage>
        <taxon>Eukaryota</taxon>
        <taxon>Fungi</taxon>
        <taxon>Fungi incertae sedis</taxon>
        <taxon>Mucoromycota</taxon>
        <taxon>Glomeromycotina</taxon>
        <taxon>Glomeromycetes</taxon>
        <taxon>Archaeosporales</taxon>
        <taxon>Ambisporaceae</taxon>
        <taxon>Ambispora</taxon>
    </lineage>
</organism>
<dbReference type="Proteomes" id="UP000789831">
    <property type="component" value="Unassembled WGS sequence"/>
</dbReference>
<dbReference type="EMBL" id="CAJVPL010005285">
    <property type="protein sequence ID" value="CAG8656473.1"/>
    <property type="molecule type" value="Genomic_DNA"/>
</dbReference>
<protein>
    <submittedName>
        <fullName evidence="1">1965_t:CDS:1</fullName>
    </submittedName>
</protein>
<gene>
    <name evidence="1" type="ORF">AGERDE_LOCUS11621</name>
</gene>
<keyword evidence="2" id="KW-1185">Reference proteome</keyword>
<reference evidence="1" key="1">
    <citation type="submission" date="2021-06" db="EMBL/GenBank/DDBJ databases">
        <authorList>
            <person name="Kallberg Y."/>
            <person name="Tangrot J."/>
            <person name="Rosling A."/>
        </authorList>
    </citation>
    <scope>NUCLEOTIDE SEQUENCE</scope>
    <source>
        <strain evidence="1">MT106</strain>
    </source>
</reference>
<feature type="non-terminal residue" evidence="1">
    <location>
        <position position="1"/>
    </location>
</feature>
<name>A0A9N9H3X9_9GLOM</name>
<sequence length="48" mass="5722">GSESKLPNWSLVRPNDCLLCYNSERNYTLGTEYKRTQRDLQRCTNQNR</sequence>
<proteinExistence type="predicted"/>
<evidence type="ECO:0000313" key="1">
    <source>
        <dbReference type="EMBL" id="CAG8656473.1"/>
    </source>
</evidence>
<comment type="caution">
    <text evidence="1">The sequence shown here is derived from an EMBL/GenBank/DDBJ whole genome shotgun (WGS) entry which is preliminary data.</text>
</comment>
<accession>A0A9N9H3X9</accession>